<keyword evidence="3" id="KW-1185">Reference proteome</keyword>
<evidence type="ECO:0000313" key="3">
    <source>
        <dbReference type="Proteomes" id="UP001303946"/>
    </source>
</evidence>
<feature type="transmembrane region" description="Helical" evidence="1">
    <location>
        <begin position="6"/>
        <end position="25"/>
    </location>
</feature>
<evidence type="ECO:0000313" key="2">
    <source>
        <dbReference type="EMBL" id="WOB06026.1"/>
    </source>
</evidence>
<dbReference type="Proteomes" id="UP001303946">
    <property type="component" value="Chromosome"/>
</dbReference>
<reference evidence="2 3" key="1">
    <citation type="submission" date="2023-10" db="EMBL/GenBank/DDBJ databases">
        <title>Bacteria for the degradation of biodegradable plastic PBAT(Polybutylene adipate terephthalate).</title>
        <authorList>
            <person name="Weon H.-Y."/>
            <person name="Yeon J."/>
        </authorList>
    </citation>
    <scope>NUCLEOTIDE SEQUENCE [LARGE SCALE GENOMIC DNA]</scope>
    <source>
        <strain evidence="2 3">SBD 7-3</strain>
    </source>
</reference>
<gene>
    <name evidence="2" type="ORF">RXV79_13955</name>
</gene>
<dbReference type="EMBL" id="CP136336">
    <property type="protein sequence ID" value="WOB06026.1"/>
    <property type="molecule type" value="Genomic_DNA"/>
</dbReference>
<dbReference type="RefSeq" id="WP_316698245.1">
    <property type="nucleotide sequence ID" value="NZ_CP136336.1"/>
</dbReference>
<keyword evidence="1" id="KW-0472">Membrane</keyword>
<name>A0ABZ0CSG5_9BURK</name>
<sequence length="84" mass="9242">MEDLLNAVQWPAMVVTLLASWLVAARSARRRAVGFWCFIASNLLWVAWGWHTQAYALIALQVGLFVLNLRGAKKAEDASGQQGG</sequence>
<organism evidence="2 3">
    <name type="scientific">Piscinibacter gummiphilus</name>
    <dbReference type="NCBI Taxonomy" id="946333"/>
    <lineage>
        <taxon>Bacteria</taxon>
        <taxon>Pseudomonadati</taxon>
        <taxon>Pseudomonadota</taxon>
        <taxon>Betaproteobacteria</taxon>
        <taxon>Burkholderiales</taxon>
        <taxon>Sphaerotilaceae</taxon>
        <taxon>Piscinibacter</taxon>
    </lineage>
</organism>
<proteinExistence type="predicted"/>
<protein>
    <recommendedName>
        <fullName evidence="4">Amino acid transporter</fullName>
    </recommendedName>
</protein>
<keyword evidence="1" id="KW-1133">Transmembrane helix</keyword>
<accession>A0ABZ0CSG5</accession>
<evidence type="ECO:0000256" key="1">
    <source>
        <dbReference type="SAM" id="Phobius"/>
    </source>
</evidence>
<feature type="transmembrane region" description="Helical" evidence="1">
    <location>
        <begin position="54"/>
        <end position="72"/>
    </location>
</feature>
<feature type="transmembrane region" description="Helical" evidence="1">
    <location>
        <begin position="32"/>
        <end position="48"/>
    </location>
</feature>
<keyword evidence="1" id="KW-0812">Transmembrane</keyword>
<evidence type="ECO:0008006" key="4">
    <source>
        <dbReference type="Google" id="ProtNLM"/>
    </source>
</evidence>